<reference evidence="1 2" key="1">
    <citation type="journal article" date="2015" name="Sci. Rep.">
        <title>The power of single molecule real-time sequencing technology in the de novo assembly of a eukaryotic genome.</title>
        <authorList>
            <person name="Sakai H."/>
            <person name="Naito K."/>
            <person name="Ogiso-Tanaka E."/>
            <person name="Takahashi Y."/>
            <person name="Iseki K."/>
            <person name="Muto C."/>
            <person name="Satou K."/>
            <person name="Teruya K."/>
            <person name="Shiroma A."/>
            <person name="Shimoji M."/>
            <person name="Hirano T."/>
            <person name="Itoh T."/>
            <person name="Kaga A."/>
            <person name="Tomooka N."/>
        </authorList>
    </citation>
    <scope>NUCLEOTIDE SEQUENCE [LARGE SCALE GENOMIC DNA]</scope>
    <source>
        <strain evidence="2">cv. Shumari</strain>
    </source>
</reference>
<evidence type="ECO:0000313" key="1">
    <source>
        <dbReference type="EMBL" id="BAT97478.1"/>
    </source>
</evidence>
<accession>A0A0S3SXA7</accession>
<name>A0A0S3SXA7_PHAAN</name>
<dbReference type="Proteomes" id="UP000291084">
    <property type="component" value="Chromosome 9"/>
</dbReference>
<evidence type="ECO:0000313" key="2">
    <source>
        <dbReference type="Proteomes" id="UP000291084"/>
    </source>
</evidence>
<organism evidence="1 2">
    <name type="scientific">Vigna angularis var. angularis</name>
    <dbReference type="NCBI Taxonomy" id="157739"/>
    <lineage>
        <taxon>Eukaryota</taxon>
        <taxon>Viridiplantae</taxon>
        <taxon>Streptophyta</taxon>
        <taxon>Embryophyta</taxon>
        <taxon>Tracheophyta</taxon>
        <taxon>Spermatophyta</taxon>
        <taxon>Magnoliopsida</taxon>
        <taxon>eudicotyledons</taxon>
        <taxon>Gunneridae</taxon>
        <taxon>Pentapetalae</taxon>
        <taxon>rosids</taxon>
        <taxon>fabids</taxon>
        <taxon>Fabales</taxon>
        <taxon>Fabaceae</taxon>
        <taxon>Papilionoideae</taxon>
        <taxon>50 kb inversion clade</taxon>
        <taxon>NPAAA clade</taxon>
        <taxon>indigoferoid/millettioid clade</taxon>
        <taxon>Phaseoleae</taxon>
        <taxon>Vigna</taxon>
    </lineage>
</organism>
<dbReference type="EMBL" id="AP015042">
    <property type="protein sequence ID" value="BAT97478.1"/>
    <property type="molecule type" value="Genomic_DNA"/>
</dbReference>
<dbReference type="AlphaFoldDB" id="A0A0S3SXA7"/>
<proteinExistence type="predicted"/>
<sequence length="97" mass="11528">MAIVADESDEDEEIIFDRLQVLELKKLQELRCFYAGNFTLRFPSLKEVHVIECSSMRTFSAVSKIDHLIKWYYSEHARPRKEDNLNYAVRRTSEEEV</sequence>
<gene>
    <name evidence="1" type="primary">Vigan.09G093500</name>
    <name evidence="1" type="ORF">VIGAN_09093500</name>
</gene>
<keyword evidence="2" id="KW-1185">Reference proteome</keyword>
<protein>
    <recommendedName>
        <fullName evidence="3">FBD domain-containing protein</fullName>
    </recommendedName>
</protein>
<evidence type="ECO:0008006" key="3">
    <source>
        <dbReference type="Google" id="ProtNLM"/>
    </source>
</evidence>